<evidence type="ECO:0000313" key="12">
    <source>
        <dbReference type="Proteomes" id="UP000198437"/>
    </source>
</evidence>
<comment type="similarity">
    <text evidence="1">In the C-terminal section; belongs to the transposase 35 family.</text>
</comment>
<dbReference type="Proteomes" id="UP000198437">
    <property type="component" value="Unassembled WGS sequence"/>
</dbReference>
<evidence type="ECO:0000256" key="7">
    <source>
        <dbReference type="ARBA" id="ARBA00023172"/>
    </source>
</evidence>
<evidence type="ECO:0000256" key="6">
    <source>
        <dbReference type="ARBA" id="ARBA00023125"/>
    </source>
</evidence>
<dbReference type="InterPro" id="IPR021027">
    <property type="entry name" value="Transposase_put_HTH"/>
</dbReference>
<feature type="domain" description="Cas12f1-like TNB" evidence="9">
    <location>
        <begin position="327"/>
        <end position="405"/>
    </location>
</feature>
<protein>
    <submittedName>
        <fullName evidence="11">Transposase</fullName>
    </submittedName>
</protein>
<evidence type="ECO:0000256" key="4">
    <source>
        <dbReference type="ARBA" id="ARBA00022723"/>
    </source>
</evidence>
<dbReference type="GO" id="GO:0003677">
    <property type="term" value="F:DNA binding"/>
    <property type="evidence" value="ECO:0007669"/>
    <property type="project" value="UniProtKB-KW"/>
</dbReference>
<dbReference type="PANTHER" id="PTHR30405:SF11">
    <property type="entry name" value="RNA-GUIDED DNA ENDONUCLEASE RV2885C-RELATED"/>
    <property type="match status" value="1"/>
</dbReference>
<name>A0A226SZ11_9LACO</name>
<dbReference type="PANTHER" id="PTHR30405">
    <property type="entry name" value="TRANSPOSASE"/>
    <property type="match status" value="1"/>
</dbReference>
<dbReference type="AlphaFoldDB" id="A0A226SZ11"/>
<comment type="caution">
    <text evidence="11">The sequence shown here is derived from an EMBL/GenBank/DDBJ whole genome shotgun (WGS) entry which is preliminary data.</text>
</comment>
<dbReference type="GO" id="GO:0006310">
    <property type="term" value="P:DNA recombination"/>
    <property type="evidence" value="ECO:0007669"/>
    <property type="project" value="UniProtKB-KW"/>
</dbReference>
<dbReference type="Pfam" id="PF01385">
    <property type="entry name" value="OrfB_IS605"/>
    <property type="match status" value="1"/>
</dbReference>
<sequence>MKIRMTRIVTRTYRLYPDKTMKIVLDQLCDYRRCCWNQALELWNDLYDDRRILPFYAYRFVPNKNGIKEEKINLKTMPNWRLVRNMMVEQKQDWQYQYSAHLLQLAVQDLGKAWQAFFDKSQARQGKPGFKSKKLPKQGFKSDQAKLKDGLLYLEKSREYKGEWHPIKFKGRILSDKFGVLSITRKNDKYYLSIPFKVEDAKPWPKSGKYTAVDVNVGHFNYTEGKQLVLPKSLTKSYKKIAFYQRMLAKKRTVNGLIKGTQSNRYAKARAKLQREYEKCANIQKDLMHKFTIKLVKDYDKIVIEELSVKDMLMSHAASKGVHRSMFGTFRQLLAYKCEWYGKELIVANKLYPSTQRCANCGFVKKGDEKITLKGNQKHGTKHNEYVCYKCGYKNDRDQNAVKNLYALIEHPELNKAA</sequence>
<keyword evidence="3" id="KW-0815">Transposition</keyword>
<dbReference type="GO" id="GO:0032196">
    <property type="term" value="P:transposition"/>
    <property type="evidence" value="ECO:0007669"/>
    <property type="project" value="UniProtKB-KW"/>
</dbReference>
<dbReference type="InterPro" id="IPR001959">
    <property type="entry name" value="Transposase"/>
</dbReference>
<keyword evidence="4" id="KW-0479">Metal-binding</keyword>
<evidence type="ECO:0000256" key="1">
    <source>
        <dbReference type="ARBA" id="ARBA00008761"/>
    </source>
</evidence>
<evidence type="ECO:0000259" key="9">
    <source>
        <dbReference type="Pfam" id="PF07282"/>
    </source>
</evidence>
<dbReference type="Pfam" id="PF12323">
    <property type="entry name" value="HTH_OrfB_IS605"/>
    <property type="match status" value="1"/>
</dbReference>
<dbReference type="InterPro" id="IPR051399">
    <property type="entry name" value="RNA-guided_DNA_endo/Transpos"/>
</dbReference>
<dbReference type="NCBIfam" id="TIGR01766">
    <property type="entry name" value="IS200/IS605 family accessory protein TnpB-like domain"/>
    <property type="match status" value="1"/>
</dbReference>
<evidence type="ECO:0000256" key="5">
    <source>
        <dbReference type="ARBA" id="ARBA00022833"/>
    </source>
</evidence>
<evidence type="ECO:0000256" key="2">
    <source>
        <dbReference type="ARBA" id="ARBA00011044"/>
    </source>
</evidence>
<organism evidence="11 12">
    <name type="scientific">Lactobacillus crispatus</name>
    <dbReference type="NCBI Taxonomy" id="47770"/>
    <lineage>
        <taxon>Bacteria</taxon>
        <taxon>Bacillati</taxon>
        <taxon>Bacillota</taxon>
        <taxon>Bacilli</taxon>
        <taxon>Lactobacillales</taxon>
        <taxon>Lactobacillaceae</taxon>
        <taxon>Lactobacillus</taxon>
    </lineage>
</organism>
<feature type="domain" description="Transposase putative helix-turn-helix" evidence="10">
    <location>
        <begin position="11"/>
        <end position="49"/>
    </location>
</feature>
<keyword evidence="7" id="KW-0233">DNA recombination</keyword>
<accession>A0A226SZ11</accession>
<comment type="similarity">
    <text evidence="2">In the N-terminal section; belongs to the transposase 2 family.</text>
</comment>
<evidence type="ECO:0000259" key="8">
    <source>
        <dbReference type="Pfam" id="PF01385"/>
    </source>
</evidence>
<keyword evidence="5" id="KW-0862">Zinc</keyword>
<dbReference type="EMBL" id="LYQW01000003">
    <property type="protein sequence ID" value="OXC24230.1"/>
    <property type="molecule type" value="Genomic_DNA"/>
</dbReference>
<evidence type="ECO:0000313" key="11">
    <source>
        <dbReference type="EMBL" id="OXC24230.1"/>
    </source>
</evidence>
<dbReference type="GO" id="GO:0046872">
    <property type="term" value="F:metal ion binding"/>
    <property type="evidence" value="ECO:0007669"/>
    <property type="project" value="UniProtKB-KW"/>
</dbReference>
<dbReference type="NCBIfam" id="NF040570">
    <property type="entry name" value="guided_TnpB"/>
    <property type="match status" value="1"/>
</dbReference>
<feature type="domain" description="Probable transposase IS891/IS1136/IS1341" evidence="8">
    <location>
        <begin position="193"/>
        <end position="313"/>
    </location>
</feature>
<gene>
    <name evidence="11" type="ORF">AYP82_04715</name>
</gene>
<dbReference type="RefSeq" id="WP_089143627.1">
    <property type="nucleotide sequence ID" value="NZ_LYRF01000032.1"/>
</dbReference>
<evidence type="ECO:0000256" key="3">
    <source>
        <dbReference type="ARBA" id="ARBA00022578"/>
    </source>
</evidence>
<proteinExistence type="inferred from homology"/>
<reference evidence="11 12" key="1">
    <citation type="submission" date="2016-05" db="EMBL/GenBank/DDBJ databases">
        <authorList>
            <person name="Johnson T.J."/>
            <person name="Youmans B.P."/>
            <person name="Case K.A."/>
        </authorList>
    </citation>
    <scope>NUCLEOTIDE SEQUENCE [LARGE SCALE GENOMIC DNA]</scope>
    <source>
        <strain evidence="11 12">UMNLC6</strain>
    </source>
</reference>
<dbReference type="InterPro" id="IPR010095">
    <property type="entry name" value="Cas12f1-like_TNB"/>
</dbReference>
<evidence type="ECO:0000259" key="10">
    <source>
        <dbReference type="Pfam" id="PF12323"/>
    </source>
</evidence>
<dbReference type="Pfam" id="PF07282">
    <property type="entry name" value="Cas12f1-like_TNB"/>
    <property type="match status" value="1"/>
</dbReference>
<keyword evidence="6" id="KW-0238">DNA-binding</keyword>